<comment type="subcellular location">
    <subcellularLocation>
        <location evidence="1">Membrane</location>
        <topology evidence="1">Multi-pass membrane protein</topology>
    </subcellularLocation>
</comment>
<protein>
    <recommendedName>
        <fullName evidence="6">lysoplasmalogenase</fullName>
        <ecNumber evidence="6">3.3.2.2</ecNumber>
    </recommendedName>
</protein>
<dbReference type="PANTHER" id="PTHR31885">
    <property type="entry name" value="GH04784P"/>
    <property type="match status" value="1"/>
</dbReference>
<evidence type="ECO:0000313" key="11">
    <source>
        <dbReference type="EMBL" id="GCB60873.1"/>
    </source>
</evidence>
<feature type="transmembrane region" description="Helical" evidence="9">
    <location>
        <begin position="80"/>
        <end position="99"/>
    </location>
</feature>
<accession>A0A401NJ39</accession>
<organism evidence="11 12">
    <name type="scientific">Scyliorhinus torazame</name>
    <name type="common">Cloudy catshark</name>
    <name type="synonym">Catulus torazame</name>
    <dbReference type="NCBI Taxonomy" id="75743"/>
    <lineage>
        <taxon>Eukaryota</taxon>
        <taxon>Metazoa</taxon>
        <taxon>Chordata</taxon>
        <taxon>Craniata</taxon>
        <taxon>Vertebrata</taxon>
        <taxon>Chondrichthyes</taxon>
        <taxon>Elasmobranchii</taxon>
        <taxon>Galeomorphii</taxon>
        <taxon>Galeoidea</taxon>
        <taxon>Carcharhiniformes</taxon>
        <taxon>Scyliorhinidae</taxon>
        <taxon>Scyliorhinus</taxon>
    </lineage>
</organism>
<dbReference type="EC" id="3.3.2.2" evidence="6"/>
<evidence type="ECO:0000256" key="7">
    <source>
        <dbReference type="ARBA" id="ARBA00049458"/>
    </source>
</evidence>
<dbReference type="AlphaFoldDB" id="A0A401NJ39"/>
<evidence type="ECO:0000256" key="8">
    <source>
        <dbReference type="ARBA" id="ARBA00049560"/>
    </source>
</evidence>
<evidence type="ECO:0000256" key="2">
    <source>
        <dbReference type="ARBA" id="ARBA00007375"/>
    </source>
</evidence>
<name>A0A401NJ39_SCYTO</name>
<comment type="catalytic activity">
    <reaction evidence="8">
        <text>a 1-O-(1Z-alkenyl)-sn-glycero-3-phosphocholine + H2O = a 2,3-saturated aldehyde + sn-glycerol 3-phosphocholine</text>
        <dbReference type="Rhea" id="RHEA:22544"/>
        <dbReference type="ChEBI" id="CHEBI:15377"/>
        <dbReference type="ChEBI" id="CHEBI:16870"/>
        <dbReference type="ChEBI" id="CHEBI:73359"/>
        <dbReference type="ChEBI" id="CHEBI:77287"/>
        <dbReference type="EC" id="3.3.2.2"/>
    </reaction>
</comment>
<dbReference type="Proteomes" id="UP000288216">
    <property type="component" value="Unassembled WGS sequence"/>
</dbReference>
<keyword evidence="4 9" id="KW-1133">Transmembrane helix</keyword>
<keyword evidence="5 9" id="KW-0472">Membrane</keyword>
<dbReference type="EMBL" id="BFAA01007573">
    <property type="protein sequence ID" value="GCB60873.1"/>
    <property type="molecule type" value="Genomic_DNA"/>
</dbReference>
<comment type="similarity">
    <text evidence="2">Belongs to the TMEM86 family.</text>
</comment>
<keyword evidence="3 9" id="KW-0812">Transmembrane</keyword>
<evidence type="ECO:0000256" key="9">
    <source>
        <dbReference type="SAM" id="Phobius"/>
    </source>
</evidence>
<evidence type="ECO:0000256" key="5">
    <source>
        <dbReference type="ARBA" id="ARBA00023136"/>
    </source>
</evidence>
<evidence type="ECO:0000256" key="4">
    <source>
        <dbReference type="ARBA" id="ARBA00022989"/>
    </source>
</evidence>
<evidence type="ECO:0000256" key="1">
    <source>
        <dbReference type="ARBA" id="ARBA00004141"/>
    </source>
</evidence>
<dbReference type="Pfam" id="PF07947">
    <property type="entry name" value="YhhN"/>
    <property type="match status" value="1"/>
</dbReference>
<comment type="catalytic activity">
    <reaction evidence="7">
        <text>a 1-O-(1Z-alkenyl)-sn-glycero-3-phosphoethanolamine + H2O = a 2,3-saturated aldehyde + sn-glycero-3-phosphoethanolamine</text>
        <dbReference type="Rhea" id="RHEA:16905"/>
        <dbReference type="ChEBI" id="CHEBI:15377"/>
        <dbReference type="ChEBI" id="CHEBI:73359"/>
        <dbReference type="ChEBI" id="CHEBI:77288"/>
        <dbReference type="ChEBI" id="CHEBI:143890"/>
        <dbReference type="EC" id="3.3.2.2"/>
    </reaction>
</comment>
<sequence length="212" mass="23146">MERILKVVLPFALALLLRYQFGLPESPPNPIKALFKILPIVVLIAAIQYDQRGSDYSARVTAGLCFSAAGDLCQLYKQEYFIFGVICFGIAYCMYAVAFTLHDDNFLLACSVCLAAGVACIFGSPKLQELAQPAAIAYTLTFLLMLWRALAWWKSAQNKNSSAALVGAATLVASNAVFSTHIFQFQSPVPHTELIVSSTYYMGQLLIALSAL</sequence>
<proteinExistence type="inferred from homology"/>
<reference evidence="11 12" key="1">
    <citation type="journal article" date="2018" name="Nat. Ecol. Evol.">
        <title>Shark genomes provide insights into elasmobranch evolution and the origin of vertebrates.</title>
        <authorList>
            <person name="Hara Y"/>
            <person name="Yamaguchi K"/>
            <person name="Onimaru K"/>
            <person name="Kadota M"/>
            <person name="Koyanagi M"/>
            <person name="Keeley SD"/>
            <person name="Tatsumi K"/>
            <person name="Tanaka K"/>
            <person name="Motone F"/>
            <person name="Kageyama Y"/>
            <person name="Nozu R"/>
            <person name="Adachi N"/>
            <person name="Nishimura O"/>
            <person name="Nakagawa R"/>
            <person name="Tanegashima C"/>
            <person name="Kiyatake I"/>
            <person name="Matsumoto R"/>
            <person name="Murakumo K"/>
            <person name="Nishida K"/>
            <person name="Terakita A"/>
            <person name="Kuratani S"/>
            <person name="Sato K"/>
            <person name="Hyodo S Kuraku.S."/>
        </authorList>
    </citation>
    <scope>NUCLEOTIDE SEQUENCE [LARGE SCALE GENOMIC DNA]</scope>
</reference>
<dbReference type="STRING" id="75743.A0A401NJ39"/>
<comment type="caution">
    <text evidence="11">The sequence shown here is derived from an EMBL/GenBank/DDBJ whole genome shotgun (WGS) entry which is preliminary data.</text>
</comment>
<feature type="signal peptide" evidence="10">
    <location>
        <begin position="1"/>
        <end position="24"/>
    </location>
</feature>
<dbReference type="OMA" id="ILYMSTY"/>
<gene>
    <name evidence="11" type="ORF">scyTo_0014242</name>
</gene>
<feature type="transmembrane region" description="Helical" evidence="9">
    <location>
        <begin position="106"/>
        <end position="124"/>
    </location>
</feature>
<dbReference type="InterPro" id="IPR012506">
    <property type="entry name" value="TMEM86B-like"/>
</dbReference>
<feature type="transmembrane region" description="Helical" evidence="9">
    <location>
        <begin position="162"/>
        <end position="182"/>
    </location>
</feature>
<evidence type="ECO:0000256" key="6">
    <source>
        <dbReference type="ARBA" id="ARBA00035673"/>
    </source>
</evidence>
<dbReference type="PANTHER" id="PTHR31885:SF6">
    <property type="entry name" value="GH04784P"/>
    <property type="match status" value="1"/>
</dbReference>
<dbReference type="GO" id="GO:0047408">
    <property type="term" value="F:alkenylglycerophosphocholine hydrolase activity"/>
    <property type="evidence" value="ECO:0007669"/>
    <property type="project" value="UniProtKB-EC"/>
</dbReference>
<evidence type="ECO:0000256" key="3">
    <source>
        <dbReference type="ARBA" id="ARBA00022692"/>
    </source>
</evidence>
<evidence type="ECO:0000256" key="10">
    <source>
        <dbReference type="SAM" id="SignalP"/>
    </source>
</evidence>
<keyword evidence="10" id="KW-0732">Signal</keyword>
<dbReference type="OrthoDB" id="2133758at2759"/>
<evidence type="ECO:0000313" key="12">
    <source>
        <dbReference type="Proteomes" id="UP000288216"/>
    </source>
</evidence>
<feature type="chain" id="PRO_5019166779" description="lysoplasmalogenase" evidence="10">
    <location>
        <begin position="25"/>
        <end position="212"/>
    </location>
</feature>
<keyword evidence="12" id="KW-1185">Reference proteome</keyword>
<dbReference type="GO" id="GO:0016020">
    <property type="term" value="C:membrane"/>
    <property type="evidence" value="ECO:0007669"/>
    <property type="project" value="UniProtKB-SubCell"/>
</dbReference>
<feature type="transmembrane region" description="Helical" evidence="9">
    <location>
        <begin position="130"/>
        <end position="150"/>
    </location>
</feature>